<feature type="region of interest" description="Disordered" evidence="1">
    <location>
        <begin position="1"/>
        <end position="25"/>
    </location>
</feature>
<dbReference type="PANTHER" id="PTHR35563:SF2">
    <property type="entry name" value="BARREL METAL-DEPENDENT HYDROLASE, PUTATIVE (AFU_ORTHOLOGUE AFUA_1G16240)-RELATED"/>
    <property type="match status" value="1"/>
</dbReference>
<evidence type="ECO:0000256" key="1">
    <source>
        <dbReference type="SAM" id="MobiDB-lite"/>
    </source>
</evidence>
<organism evidence="3 4">
    <name type="scientific">Rhodococcus opacus</name>
    <name type="common">Nocardia opaca</name>
    <dbReference type="NCBI Taxonomy" id="37919"/>
    <lineage>
        <taxon>Bacteria</taxon>
        <taxon>Bacillati</taxon>
        <taxon>Actinomycetota</taxon>
        <taxon>Actinomycetes</taxon>
        <taxon>Mycobacteriales</taxon>
        <taxon>Nocardiaceae</taxon>
        <taxon>Rhodococcus</taxon>
    </lineage>
</organism>
<evidence type="ECO:0000313" key="4">
    <source>
        <dbReference type="Proteomes" id="UP000186108"/>
    </source>
</evidence>
<dbReference type="InterPro" id="IPR052358">
    <property type="entry name" value="Aro_Compnd_Degr_Hydrolases"/>
</dbReference>
<feature type="domain" description="Amidohydrolase-related" evidence="2">
    <location>
        <begin position="28"/>
        <end position="292"/>
    </location>
</feature>
<dbReference type="InterPro" id="IPR006680">
    <property type="entry name" value="Amidohydro-rel"/>
</dbReference>
<evidence type="ECO:0000313" key="3">
    <source>
        <dbReference type="EMBL" id="ANS27934.1"/>
    </source>
</evidence>
<dbReference type="Gene3D" id="3.20.20.140">
    <property type="entry name" value="Metal-dependent hydrolases"/>
    <property type="match status" value="1"/>
</dbReference>
<dbReference type="GO" id="GO:0016787">
    <property type="term" value="F:hydrolase activity"/>
    <property type="evidence" value="ECO:0007669"/>
    <property type="project" value="UniProtKB-KW"/>
</dbReference>
<accession>A0A1B1K5M7</accession>
<name>A0A1B1K5M7_RHOOP</name>
<dbReference type="PATRIC" id="fig|37919.13.peg.3351"/>
<dbReference type="InterPro" id="IPR032466">
    <property type="entry name" value="Metal_Hydrolase"/>
</dbReference>
<reference evidence="3 4" key="1">
    <citation type="submission" date="2014-07" db="EMBL/GenBank/DDBJ databases">
        <authorList>
            <person name="Zhang J.E."/>
            <person name="Yang H."/>
            <person name="Guo J."/>
            <person name="Deng Z."/>
            <person name="Luo H."/>
            <person name="Luo M."/>
            <person name="Zhao B."/>
        </authorList>
    </citation>
    <scope>NUCLEOTIDE SEQUENCE [LARGE SCALE GENOMIC DNA]</scope>
    <source>
        <strain evidence="3 4">1CP</strain>
    </source>
</reference>
<dbReference type="RefSeq" id="WP_065490827.1">
    <property type="nucleotide sequence ID" value="NZ_CP009111.1"/>
</dbReference>
<keyword evidence="3" id="KW-0378">Hydrolase</keyword>
<dbReference type="SUPFAM" id="SSF51556">
    <property type="entry name" value="Metallo-dependent hydrolases"/>
    <property type="match status" value="1"/>
</dbReference>
<protein>
    <submittedName>
        <fullName evidence="3">2-pyrone-4,6-dicarboxylic acid hydrolase</fullName>
    </submittedName>
</protein>
<dbReference type="Proteomes" id="UP000186108">
    <property type="component" value="Chromosome"/>
</dbReference>
<gene>
    <name evidence="3" type="ORF">R1CP_16230</name>
</gene>
<feature type="compositionally biased region" description="Pro residues" evidence="1">
    <location>
        <begin position="7"/>
        <end position="25"/>
    </location>
</feature>
<dbReference type="EMBL" id="CP009111">
    <property type="protein sequence ID" value="ANS27934.1"/>
    <property type="molecule type" value="Genomic_DNA"/>
</dbReference>
<dbReference type="Pfam" id="PF04909">
    <property type="entry name" value="Amidohydro_2"/>
    <property type="match status" value="1"/>
</dbReference>
<evidence type="ECO:0000259" key="2">
    <source>
        <dbReference type="Pfam" id="PF04909"/>
    </source>
</evidence>
<proteinExistence type="predicted"/>
<sequence>MTLGPEPTIPGPLVHPTPPSFRPPPGSCDSHCHVFGPAATFPFAPDRTFTPPDVPEAALARLHRTLGIDRAVIVQSASHGRDHAVLIDALRTGGGRYRGVALIGLDTPRSELDRLHAEGVRGIRLQFMPHLGAAPADEEILRYADLVEPLGWHVEIHVAGTGAVDRFGVITKIPTRVVIDHLGRVDLNDGLDSPPVQALRRLLDTGTVWLKLSGTYRVTLTGAPYGDANALAASLAAHAPERVVWGTDFPHPNLHGPMPDDGILLDGIPDIVPDERNRYKLLVDNPTELFDFS</sequence>
<dbReference type="AlphaFoldDB" id="A0A1B1K5M7"/>
<dbReference type="PANTHER" id="PTHR35563">
    <property type="entry name" value="BARREL METAL-DEPENDENT HYDROLASE, PUTATIVE (AFU_ORTHOLOGUE AFUA_1G16240)-RELATED"/>
    <property type="match status" value="1"/>
</dbReference>